<dbReference type="Proteomes" id="UP000677082">
    <property type="component" value="Unassembled WGS sequence"/>
</dbReference>
<gene>
    <name evidence="1" type="ORF">Ato02nite_005460</name>
</gene>
<dbReference type="AlphaFoldDB" id="A0A919T4L1"/>
<evidence type="ECO:0000313" key="1">
    <source>
        <dbReference type="EMBL" id="GIM88753.1"/>
    </source>
</evidence>
<sequence>MAVPAPDITKLRAYVDGAVYCTNFGVTNAMAPIDASSSVDTAFKAIGGVTDDGLTETTSQDRTKIFLWQKNQLARQITGEYEKVFKFAAAETNLITLGVQYGGSTITQTAEGVSIAENPPGSDIRQWILHGIDGNKAERVYIPLGEVTSRGDKIWSSGAITIYEWELTAYLDLAGHPCYRWILDSALAL</sequence>
<comment type="caution">
    <text evidence="1">The sequence shown here is derived from an EMBL/GenBank/DDBJ whole genome shotgun (WGS) entry which is preliminary data.</text>
</comment>
<accession>A0A919T4L1</accession>
<evidence type="ECO:0000313" key="2">
    <source>
        <dbReference type="Proteomes" id="UP000677082"/>
    </source>
</evidence>
<dbReference type="RefSeq" id="WP_213004736.1">
    <property type="nucleotide sequence ID" value="NZ_BOQN01000006.1"/>
</dbReference>
<evidence type="ECO:0008006" key="3">
    <source>
        <dbReference type="Google" id="ProtNLM"/>
    </source>
</evidence>
<name>A0A919T4L1_9ACTN</name>
<dbReference type="EMBL" id="BOQN01000006">
    <property type="protein sequence ID" value="GIM88753.1"/>
    <property type="molecule type" value="Genomic_DNA"/>
</dbReference>
<dbReference type="InterPro" id="IPR058154">
    <property type="entry name" value="Bxb1_TTP-like"/>
</dbReference>
<protein>
    <recommendedName>
        <fullName evidence="3">Major tail protein</fullName>
    </recommendedName>
</protein>
<keyword evidence="2" id="KW-1185">Reference proteome</keyword>
<reference evidence="1 2" key="1">
    <citation type="submission" date="2021-03" db="EMBL/GenBank/DDBJ databases">
        <title>Whole genome shotgun sequence of Actinoplanes toevensis NBRC 105298.</title>
        <authorList>
            <person name="Komaki H."/>
            <person name="Tamura T."/>
        </authorList>
    </citation>
    <scope>NUCLEOTIDE SEQUENCE [LARGE SCALE GENOMIC DNA]</scope>
    <source>
        <strain evidence="1 2">NBRC 105298</strain>
    </source>
</reference>
<proteinExistence type="predicted"/>
<dbReference type="Pfam" id="PF25681">
    <property type="entry name" value="Phage_TTP_17"/>
    <property type="match status" value="1"/>
</dbReference>
<organism evidence="1 2">
    <name type="scientific">Paractinoplanes toevensis</name>
    <dbReference type="NCBI Taxonomy" id="571911"/>
    <lineage>
        <taxon>Bacteria</taxon>
        <taxon>Bacillati</taxon>
        <taxon>Actinomycetota</taxon>
        <taxon>Actinomycetes</taxon>
        <taxon>Micromonosporales</taxon>
        <taxon>Micromonosporaceae</taxon>
        <taxon>Paractinoplanes</taxon>
    </lineage>
</organism>